<feature type="compositionally biased region" description="Polar residues" evidence="1">
    <location>
        <begin position="15"/>
        <end position="33"/>
    </location>
</feature>
<proteinExistence type="predicted"/>
<evidence type="ECO:0000313" key="2">
    <source>
        <dbReference type="EMBL" id="TNN54210.1"/>
    </source>
</evidence>
<comment type="caution">
    <text evidence="2">The sequence shown here is derived from an EMBL/GenBank/DDBJ whole genome shotgun (WGS) entry which is preliminary data.</text>
</comment>
<keyword evidence="3" id="KW-1185">Reference proteome</keyword>
<evidence type="ECO:0000313" key="3">
    <source>
        <dbReference type="Proteomes" id="UP000314294"/>
    </source>
</evidence>
<sequence>MSLTCEGSEEKQRPLKSSNRVHSGTWEPTQSSRARGECTRYRRPGSRLAAQQRSAAAGSGEPERRGTDQRQQQGVEVAAGAGGVHAEQLAALLQPPVDRAAEARQQNFTLPQTVDVDGERTQKASSVWAWYCRNVSCRRGEHRRVRVWTRVLLSPVQVL</sequence>
<accession>A0A4Z2GLV6</accession>
<feature type="region of interest" description="Disordered" evidence="1">
    <location>
        <begin position="1"/>
        <end position="81"/>
    </location>
</feature>
<organism evidence="2 3">
    <name type="scientific">Liparis tanakae</name>
    <name type="common">Tanaka's snailfish</name>
    <dbReference type="NCBI Taxonomy" id="230148"/>
    <lineage>
        <taxon>Eukaryota</taxon>
        <taxon>Metazoa</taxon>
        <taxon>Chordata</taxon>
        <taxon>Craniata</taxon>
        <taxon>Vertebrata</taxon>
        <taxon>Euteleostomi</taxon>
        <taxon>Actinopterygii</taxon>
        <taxon>Neopterygii</taxon>
        <taxon>Teleostei</taxon>
        <taxon>Neoteleostei</taxon>
        <taxon>Acanthomorphata</taxon>
        <taxon>Eupercaria</taxon>
        <taxon>Perciformes</taxon>
        <taxon>Cottioidei</taxon>
        <taxon>Cottales</taxon>
        <taxon>Liparidae</taxon>
        <taxon>Liparis</taxon>
    </lineage>
</organism>
<gene>
    <name evidence="2" type="ORF">EYF80_035572</name>
</gene>
<dbReference type="Proteomes" id="UP000314294">
    <property type="component" value="Unassembled WGS sequence"/>
</dbReference>
<reference evidence="2 3" key="1">
    <citation type="submission" date="2019-03" db="EMBL/GenBank/DDBJ databases">
        <title>First draft genome of Liparis tanakae, snailfish: a comprehensive survey of snailfish specific genes.</title>
        <authorList>
            <person name="Kim W."/>
            <person name="Song I."/>
            <person name="Jeong J.-H."/>
            <person name="Kim D."/>
            <person name="Kim S."/>
            <person name="Ryu S."/>
            <person name="Song J.Y."/>
            <person name="Lee S.K."/>
        </authorList>
    </citation>
    <scope>NUCLEOTIDE SEQUENCE [LARGE SCALE GENOMIC DNA]</scope>
    <source>
        <tissue evidence="2">Muscle</tissue>
    </source>
</reference>
<feature type="compositionally biased region" description="Low complexity" evidence="1">
    <location>
        <begin position="46"/>
        <end position="60"/>
    </location>
</feature>
<dbReference type="AlphaFoldDB" id="A0A4Z2GLV6"/>
<evidence type="ECO:0000256" key="1">
    <source>
        <dbReference type="SAM" id="MobiDB-lite"/>
    </source>
</evidence>
<dbReference type="EMBL" id="SRLO01000491">
    <property type="protein sequence ID" value="TNN54210.1"/>
    <property type="molecule type" value="Genomic_DNA"/>
</dbReference>
<protein>
    <submittedName>
        <fullName evidence="2">Uncharacterized protein</fullName>
    </submittedName>
</protein>
<feature type="compositionally biased region" description="Low complexity" evidence="1">
    <location>
        <begin position="71"/>
        <end position="81"/>
    </location>
</feature>
<name>A0A4Z2GLV6_9TELE</name>